<protein>
    <submittedName>
        <fullName evidence="2">Uncharacterized protein</fullName>
    </submittedName>
</protein>
<keyword evidence="1" id="KW-1133">Transmembrane helix</keyword>
<keyword evidence="1" id="KW-0472">Membrane</keyword>
<comment type="caution">
    <text evidence="2">The sequence shown here is derived from an EMBL/GenBank/DDBJ whole genome shotgun (WGS) entry which is preliminary data.</text>
</comment>
<dbReference type="EMBL" id="RKLQ01000001">
    <property type="protein sequence ID" value="MBX0303582.1"/>
    <property type="molecule type" value="Genomic_DNA"/>
</dbReference>
<dbReference type="Proteomes" id="UP000783863">
    <property type="component" value="Unassembled WGS sequence"/>
</dbReference>
<keyword evidence="3" id="KW-1185">Reference proteome</keyword>
<proteinExistence type="predicted"/>
<feature type="transmembrane region" description="Helical" evidence="1">
    <location>
        <begin position="12"/>
        <end position="33"/>
    </location>
</feature>
<dbReference type="AlphaFoldDB" id="A0A8J8C7R7"/>
<reference evidence="2" key="1">
    <citation type="submission" date="2021-06" db="EMBL/GenBank/DDBJ databases">
        <title>Halomicroarcula sp. F24A a new haloarchaeum isolated from saline soil.</title>
        <authorList>
            <person name="Duran-Viseras A."/>
            <person name="Sanchez-Porro C."/>
            <person name="Ventosa A."/>
        </authorList>
    </citation>
    <scope>NUCLEOTIDE SEQUENCE</scope>
    <source>
        <strain evidence="2">F24A</strain>
    </source>
</reference>
<feature type="transmembrane region" description="Helical" evidence="1">
    <location>
        <begin position="39"/>
        <end position="57"/>
    </location>
</feature>
<dbReference type="RefSeq" id="WP_220587780.1">
    <property type="nucleotide sequence ID" value="NZ_RKLQ01000001.1"/>
</dbReference>
<sequence>MSRMVYGTKGRVLGTIFGLFVVGFGAVSILFSFYNPGRAFIAVPFGGVMTFVGLRELRKVYTQPDYSIEITQGSNY</sequence>
<keyword evidence="1" id="KW-0812">Transmembrane</keyword>
<organism evidence="2 3">
    <name type="scientific">Haloarcula salinisoli</name>
    <dbReference type="NCBI Taxonomy" id="2487746"/>
    <lineage>
        <taxon>Archaea</taxon>
        <taxon>Methanobacteriati</taxon>
        <taxon>Methanobacteriota</taxon>
        <taxon>Stenosarchaea group</taxon>
        <taxon>Halobacteria</taxon>
        <taxon>Halobacteriales</taxon>
        <taxon>Haloarculaceae</taxon>
        <taxon>Haloarcula</taxon>
    </lineage>
</organism>
<evidence type="ECO:0000313" key="3">
    <source>
        <dbReference type="Proteomes" id="UP000783863"/>
    </source>
</evidence>
<accession>A0A8J8C7R7</accession>
<evidence type="ECO:0000313" key="2">
    <source>
        <dbReference type="EMBL" id="MBX0303582.1"/>
    </source>
</evidence>
<evidence type="ECO:0000256" key="1">
    <source>
        <dbReference type="SAM" id="Phobius"/>
    </source>
</evidence>
<gene>
    <name evidence="2" type="ORF">EGD98_07840</name>
</gene>
<name>A0A8J8C7R7_9EURY</name>